<protein>
    <recommendedName>
        <fullName evidence="3">Fis family transcriptional regulator</fullName>
    </recommendedName>
</protein>
<evidence type="ECO:0008006" key="3">
    <source>
        <dbReference type="Google" id="ProtNLM"/>
    </source>
</evidence>
<keyword evidence="2" id="KW-1185">Reference proteome</keyword>
<reference evidence="1" key="1">
    <citation type="journal article" date="2022" name="ISME J.">
        <title>Identification of active gaseous-alkane degraders at natural gas seeps.</title>
        <authorList>
            <person name="Farhan Ul Haque M."/>
            <person name="Hernandez M."/>
            <person name="Crombie A.T."/>
            <person name="Murrell J.C."/>
        </authorList>
    </citation>
    <scope>NUCLEOTIDE SEQUENCE</scope>
    <source>
        <strain evidence="1">ANDR5</strain>
    </source>
</reference>
<proteinExistence type="predicted"/>
<evidence type="ECO:0000313" key="2">
    <source>
        <dbReference type="Proteomes" id="UP001139068"/>
    </source>
</evidence>
<dbReference type="EMBL" id="JAIVFL010000001">
    <property type="protein sequence ID" value="MCI4675803.1"/>
    <property type="molecule type" value="Genomic_DNA"/>
</dbReference>
<name>A0ABS9YXH6_9MYCO</name>
<dbReference type="InterPro" id="IPR011010">
    <property type="entry name" value="DNA_brk_join_enz"/>
</dbReference>
<evidence type="ECO:0000313" key="1">
    <source>
        <dbReference type="EMBL" id="MCI4675803.1"/>
    </source>
</evidence>
<accession>A0ABS9YXH6</accession>
<dbReference type="Proteomes" id="UP001139068">
    <property type="component" value="Unassembled WGS sequence"/>
</dbReference>
<organism evidence="1 2">
    <name type="scientific">Candidatus Mycolicibacterium alkanivorans</name>
    <dbReference type="NCBI Taxonomy" id="2954114"/>
    <lineage>
        <taxon>Bacteria</taxon>
        <taxon>Bacillati</taxon>
        <taxon>Actinomycetota</taxon>
        <taxon>Actinomycetes</taxon>
        <taxon>Mycobacteriales</taxon>
        <taxon>Mycobacteriaceae</taxon>
        <taxon>Mycolicibacterium</taxon>
    </lineage>
</organism>
<comment type="caution">
    <text evidence="1">The sequence shown here is derived from an EMBL/GenBank/DDBJ whole genome shotgun (WGS) entry which is preliminary data.</text>
</comment>
<dbReference type="RefSeq" id="WP_243072076.1">
    <property type="nucleotide sequence ID" value="NZ_JAIVFL010000001.1"/>
</dbReference>
<gene>
    <name evidence="1" type="ORF">K9U37_13310</name>
</gene>
<sequence>MARPKPLPDPTKYTPCQRCNQAYPTVAWWQGQPICNYCYLAGKRTTGRCVRCRHVGICPGRTPTGELLCRKCSGIRLNVDCVQCGDEAELYRAGHCWRCELGAQVDQLLTHPATGTINVQLEPLASALKSMSRPNSGVTWLRNQQVRSILRQLAQSPTIDQSLLEGLPPSRHTSHIRALLAQHGVTDAKVDYRDRFDTWSLDKIAEVNDPASQRVLRSYLRWHLAHKLHDACSEGRFLASKQAVTVAVSFFNWLAAQSIPFTEVSQTDVDRYIAEGPETRRLLTRFLPWAIKSYRLTKLEITPHRRDTTREKTVDEQIEQLQNLFAHPDMNAQDRLMAALILVFGQPTHKVVALQWKDITIRDGAQAITLGKHPVILEPPLDELVVAVSQSVANRQTAANAVTPWVFPGYRPGSHLNANHVRIRLKKLGFPSLSTRIGTWQTITQTTPPPVLADALGLNPQTAIRHARRGSGQYGAYVADRIHAET</sequence>
<dbReference type="SUPFAM" id="SSF56349">
    <property type="entry name" value="DNA breaking-rejoining enzymes"/>
    <property type="match status" value="1"/>
</dbReference>